<dbReference type="InterPro" id="IPR013783">
    <property type="entry name" value="Ig-like_fold"/>
</dbReference>
<evidence type="ECO:0000259" key="1">
    <source>
        <dbReference type="Pfam" id="PF13004"/>
    </source>
</evidence>
<dbReference type="Pfam" id="PF13004">
    <property type="entry name" value="BACON"/>
    <property type="match status" value="1"/>
</dbReference>
<reference evidence="3" key="1">
    <citation type="journal article" date="2019" name="Int. J. Syst. Evol. Microbiol.">
        <title>The Global Catalogue of Microorganisms (GCM) 10K type strain sequencing project: providing services to taxonomists for standard genome sequencing and annotation.</title>
        <authorList>
            <consortium name="The Broad Institute Genomics Platform"/>
            <consortium name="The Broad Institute Genome Sequencing Center for Infectious Disease"/>
            <person name="Wu L."/>
            <person name="Ma J."/>
        </authorList>
    </citation>
    <scope>NUCLEOTIDE SEQUENCE [LARGE SCALE GENOMIC DNA]</scope>
    <source>
        <strain evidence="3">KCTC 22814</strain>
    </source>
</reference>
<dbReference type="CDD" id="cd14948">
    <property type="entry name" value="BACON"/>
    <property type="match status" value="1"/>
</dbReference>
<accession>A0ABW6BEP1</accession>
<proteinExistence type="predicted"/>
<evidence type="ECO:0000313" key="3">
    <source>
        <dbReference type="Proteomes" id="UP001597525"/>
    </source>
</evidence>
<name>A0ABW6BEP1_9SPHI</name>
<dbReference type="Gene3D" id="2.130.10.10">
    <property type="entry name" value="YVTN repeat-like/Quinoprotein amine dehydrogenase"/>
    <property type="match status" value="1"/>
</dbReference>
<dbReference type="InterPro" id="IPR024361">
    <property type="entry name" value="BACON"/>
</dbReference>
<keyword evidence="3" id="KW-1185">Reference proteome</keyword>
<evidence type="ECO:0000313" key="2">
    <source>
        <dbReference type="EMBL" id="MFD2966939.1"/>
    </source>
</evidence>
<organism evidence="2 3">
    <name type="scientific">Sphingobacterium bambusae</name>
    <dbReference type="NCBI Taxonomy" id="662858"/>
    <lineage>
        <taxon>Bacteria</taxon>
        <taxon>Pseudomonadati</taxon>
        <taxon>Bacteroidota</taxon>
        <taxon>Sphingobacteriia</taxon>
        <taxon>Sphingobacteriales</taxon>
        <taxon>Sphingobacteriaceae</taxon>
        <taxon>Sphingobacterium</taxon>
    </lineage>
</organism>
<protein>
    <submittedName>
        <fullName evidence="2">BACON domain-containing protein</fullName>
    </submittedName>
</protein>
<dbReference type="InterPro" id="IPR015943">
    <property type="entry name" value="WD40/YVTN_repeat-like_dom_sf"/>
</dbReference>
<dbReference type="Proteomes" id="UP001597525">
    <property type="component" value="Unassembled WGS sequence"/>
</dbReference>
<comment type="caution">
    <text evidence="2">The sequence shown here is derived from an EMBL/GenBank/DDBJ whole genome shotgun (WGS) entry which is preliminary data.</text>
</comment>
<feature type="domain" description="BACON" evidence="1">
    <location>
        <begin position="118"/>
        <end position="167"/>
    </location>
</feature>
<sequence length="561" mass="64694">MPKTLLKLAFFDEFATMPLDSVTFSVPKENKTYTLTQGKSFIEDLPKGIVEARISKKGFVTQDYKVDFSKRDTINDNIVMQYDDFILDVPQDSLFATKNRKSFSFQVRRNAGFKIDRPDWVRVDTSGSSKFSIKIVVTILPNNTQETRQGEIVFTKGGSRRIIPVTQFRKNSVQTAYAKVNDVVSVELEMADEFIGFPRVERLDEYCLAQVTYQNVEGKQIDFSNGCVSTLRPNLYKIYLNNKGGVDTVDFQVTLYDKKIDLNVYREQMSDISALGSSTHLYYLDKERKNLGVIDRETFTIVKRINLPVTPKKMVYNAFNKSYYVLSNDEYLRVLDMQRNEIVETILIPTDPVNDHPQSPYNIPDRLHFNQDGLGFMVTVGDNISGNGYRVVKSQENNKMEVLVEFPFSNTWDSGVLPNKKDFYFNDAYENAHYTWSASTGKSTKEFGRYRILNYKNWAINDDNRLIDYYTKADLGARLSVYPIFLDKNTERFYGWSSSNQQYFLTQLDAKGNVIARIPGYQNDMLLSDDGKYIYIYDAGNADLYQMSTEVFNGRRKIAVK</sequence>
<dbReference type="SUPFAM" id="SSF50969">
    <property type="entry name" value="YVTN repeat-like/Quinoprotein amine dehydrogenase"/>
    <property type="match status" value="1"/>
</dbReference>
<dbReference type="Gene3D" id="2.60.40.10">
    <property type="entry name" value="Immunoglobulins"/>
    <property type="match status" value="1"/>
</dbReference>
<dbReference type="EMBL" id="JBHUPB010000004">
    <property type="protein sequence ID" value="MFD2966939.1"/>
    <property type="molecule type" value="Genomic_DNA"/>
</dbReference>
<gene>
    <name evidence="2" type="ORF">ACFS7Y_06050</name>
</gene>
<dbReference type="InterPro" id="IPR011044">
    <property type="entry name" value="Quino_amine_DH_bsu"/>
</dbReference>